<evidence type="ECO:0008006" key="10">
    <source>
        <dbReference type="Google" id="ProtNLM"/>
    </source>
</evidence>
<proteinExistence type="inferred from homology"/>
<dbReference type="PROSITE" id="PS51257">
    <property type="entry name" value="PROKAR_LIPOPROTEIN"/>
    <property type="match status" value="1"/>
</dbReference>
<dbReference type="Pfam" id="PF14322">
    <property type="entry name" value="SusD-like_3"/>
    <property type="match status" value="1"/>
</dbReference>
<comment type="caution">
    <text evidence="8">The sequence shown here is derived from an EMBL/GenBank/DDBJ whole genome shotgun (WGS) entry which is preliminary data.</text>
</comment>
<dbReference type="InterPro" id="IPR033985">
    <property type="entry name" value="SusD-like_N"/>
</dbReference>
<keyword evidence="3" id="KW-0732">Signal</keyword>
<protein>
    <recommendedName>
        <fullName evidence="10">Glycan metabolism protein RagB</fullName>
    </recommendedName>
</protein>
<dbReference type="InterPro" id="IPR012944">
    <property type="entry name" value="SusD_RagB_dom"/>
</dbReference>
<comment type="subcellular location">
    <subcellularLocation>
        <location evidence="1">Cell outer membrane</location>
    </subcellularLocation>
</comment>
<name>U2HU75_9SPHI</name>
<keyword evidence="4" id="KW-0472">Membrane</keyword>
<feature type="domain" description="RagB/SusD" evidence="6">
    <location>
        <begin position="338"/>
        <end position="410"/>
    </location>
</feature>
<sequence length="457" mass="52425">MKINYITVVFPLLLLGSFSSCRDYVEVDQYNRRELKYTDDFQYLLNNESIFGPAYSLPVLSSDDLVISEGAYQNNITESVYWPYTWAQEYFPDDLQDANWNKLYEQINTANEIIATVMQSQKGGDRQKRQILAEAKVQRAYSYFLLVNQYGGIYNPETASSTIGVPFLLKPELFSSLQRATLEVIYNQILTDLNESIADLPERAENNRHPDKAAVHAVLATVHLYMRSFDQAGVHADEAMKGNRILFDLSDYVGKENQVYPKRIESKEIFLSKRTVQQYNEQLNPELLGLFNTNDLRLSTYTKVSQNSLMPAGALLSRKNEITGERPNTVEVGSSLPEIMLIKAEVLARNGQFDQSMEMVNLLRKSRFHAGDFEPLIAGDADEALIKVIEERRRELFATGKRWFDQRRLNLDPKLARAYTRTFKGETFTLEINSNRFIYPVASYYLGLNPEIGQSPR</sequence>
<evidence type="ECO:0000256" key="1">
    <source>
        <dbReference type="ARBA" id="ARBA00004442"/>
    </source>
</evidence>
<dbReference type="InterPro" id="IPR011990">
    <property type="entry name" value="TPR-like_helical_dom_sf"/>
</dbReference>
<gene>
    <name evidence="8" type="ORF">M472_09690</name>
</gene>
<evidence type="ECO:0000256" key="5">
    <source>
        <dbReference type="ARBA" id="ARBA00023237"/>
    </source>
</evidence>
<reference evidence="8 9" key="1">
    <citation type="journal article" date="2013" name="Genome Announc.">
        <title>The Draft Genome Sequence of Sphingomonas paucimobilis Strain HER1398 (Proteobacteria), Host to the Giant PAU Phage, Indicates That It Is a Member of the Genus Sphingobacterium (Bacteroidetes).</title>
        <authorList>
            <person name="White R.A.III."/>
            <person name="Suttle C.A."/>
        </authorList>
    </citation>
    <scope>NUCLEOTIDE SEQUENCE [LARGE SCALE GENOMIC DNA]</scope>
    <source>
        <strain evidence="8 9">HER1398</strain>
    </source>
</reference>
<dbReference type="EMBL" id="ATDL01000015">
    <property type="protein sequence ID" value="ERJ59042.1"/>
    <property type="molecule type" value="Genomic_DNA"/>
</dbReference>
<accession>U2HU75</accession>
<dbReference type="AlphaFoldDB" id="U2HU75"/>
<feature type="domain" description="SusD-like N-terminal" evidence="7">
    <location>
        <begin position="67"/>
        <end position="224"/>
    </location>
</feature>
<dbReference type="STRING" id="1346330.M472_09690"/>
<evidence type="ECO:0000256" key="3">
    <source>
        <dbReference type="ARBA" id="ARBA00022729"/>
    </source>
</evidence>
<dbReference type="eggNOG" id="COG1834">
    <property type="taxonomic scope" value="Bacteria"/>
</dbReference>
<dbReference type="SUPFAM" id="SSF48452">
    <property type="entry name" value="TPR-like"/>
    <property type="match status" value="1"/>
</dbReference>
<dbReference type="Pfam" id="PF07980">
    <property type="entry name" value="SusD_RagB"/>
    <property type="match status" value="1"/>
</dbReference>
<dbReference type="PATRIC" id="fig|1346330.5.peg.2373"/>
<evidence type="ECO:0000259" key="6">
    <source>
        <dbReference type="Pfam" id="PF07980"/>
    </source>
</evidence>
<dbReference type="Gene3D" id="1.25.40.390">
    <property type="match status" value="1"/>
</dbReference>
<dbReference type="RefSeq" id="WP_021070535.1">
    <property type="nucleotide sequence ID" value="NZ_ATDL01000015.1"/>
</dbReference>
<dbReference type="GO" id="GO:0009279">
    <property type="term" value="C:cell outer membrane"/>
    <property type="evidence" value="ECO:0007669"/>
    <property type="project" value="UniProtKB-SubCell"/>
</dbReference>
<evidence type="ECO:0000313" key="8">
    <source>
        <dbReference type="EMBL" id="ERJ59042.1"/>
    </source>
</evidence>
<organism evidence="8 9">
    <name type="scientific">Sphingobacterium paucimobilis HER1398</name>
    <dbReference type="NCBI Taxonomy" id="1346330"/>
    <lineage>
        <taxon>Bacteria</taxon>
        <taxon>Pseudomonadati</taxon>
        <taxon>Bacteroidota</taxon>
        <taxon>Sphingobacteriia</taxon>
        <taxon>Sphingobacteriales</taxon>
        <taxon>Sphingobacteriaceae</taxon>
        <taxon>Sphingobacterium</taxon>
    </lineage>
</organism>
<comment type="similarity">
    <text evidence="2">Belongs to the SusD family.</text>
</comment>
<keyword evidence="9" id="KW-1185">Reference proteome</keyword>
<evidence type="ECO:0000256" key="2">
    <source>
        <dbReference type="ARBA" id="ARBA00006275"/>
    </source>
</evidence>
<dbReference type="Proteomes" id="UP000016584">
    <property type="component" value="Unassembled WGS sequence"/>
</dbReference>
<evidence type="ECO:0000313" key="9">
    <source>
        <dbReference type="Proteomes" id="UP000016584"/>
    </source>
</evidence>
<dbReference type="OrthoDB" id="629561at2"/>
<evidence type="ECO:0000259" key="7">
    <source>
        <dbReference type="Pfam" id="PF14322"/>
    </source>
</evidence>
<evidence type="ECO:0000256" key="4">
    <source>
        <dbReference type="ARBA" id="ARBA00023136"/>
    </source>
</evidence>
<keyword evidence="5" id="KW-0998">Cell outer membrane</keyword>